<feature type="modified residue" description="Phosphohistidine" evidence="1">
    <location>
        <position position="65"/>
    </location>
</feature>
<proteinExistence type="predicted"/>
<evidence type="ECO:0000313" key="4">
    <source>
        <dbReference type="Proteomes" id="UP000824074"/>
    </source>
</evidence>
<dbReference type="Proteomes" id="UP000824074">
    <property type="component" value="Unassembled WGS sequence"/>
</dbReference>
<protein>
    <submittedName>
        <fullName evidence="3">Hpt domain-containing protein</fullName>
    </submittedName>
</protein>
<feature type="domain" description="HPt" evidence="2">
    <location>
        <begin position="26"/>
        <end position="119"/>
    </location>
</feature>
<reference evidence="3" key="1">
    <citation type="submission" date="2020-10" db="EMBL/GenBank/DDBJ databases">
        <authorList>
            <person name="Gilroy R."/>
        </authorList>
    </citation>
    <scope>NUCLEOTIDE SEQUENCE</scope>
    <source>
        <strain evidence="3">CHK193-30670</strain>
    </source>
</reference>
<name>A0A9D1IP26_9FIRM</name>
<gene>
    <name evidence="3" type="ORF">IAB68_02420</name>
</gene>
<evidence type="ECO:0000256" key="1">
    <source>
        <dbReference type="PROSITE-ProRule" id="PRU00110"/>
    </source>
</evidence>
<keyword evidence="1" id="KW-0597">Phosphoprotein</keyword>
<sequence length="122" mass="13821">MDENGKITFLKNMGVDADAAITNMVDIETYNEMLDEFYNSMDEELSKIDSFKNQGDMPNYAILVHAMKSNARSFGFMKLGDICYAHELASKANDVNYVNAHYSELLNAASEVKKIIEKYKTL</sequence>
<dbReference type="SUPFAM" id="SSF47226">
    <property type="entry name" value="Histidine-containing phosphotransfer domain, HPT domain"/>
    <property type="match status" value="1"/>
</dbReference>
<dbReference type="Gene3D" id="1.20.120.160">
    <property type="entry name" value="HPT domain"/>
    <property type="match status" value="1"/>
</dbReference>
<organism evidence="3 4">
    <name type="scientific">Candidatus Aphodocola excrementigallinarum</name>
    <dbReference type="NCBI Taxonomy" id="2840670"/>
    <lineage>
        <taxon>Bacteria</taxon>
        <taxon>Bacillati</taxon>
        <taxon>Bacillota</taxon>
        <taxon>Bacilli</taxon>
        <taxon>Candidatus Aphodocola</taxon>
    </lineage>
</organism>
<dbReference type="GO" id="GO:0000160">
    <property type="term" value="P:phosphorelay signal transduction system"/>
    <property type="evidence" value="ECO:0007669"/>
    <property type="project" value="InterPro"/>
</dbReference>
<dbReference type="Pfam" id="PF01627">
    <property type="entry name" value="Hpt"/>
    <property type="match status" value="1"/>
</dbReference>
<dbReference type="InterPro" id="IPR008207">
    <property type="entry name" value="Sig_transdc_His_kin_Hpt_dom"/>
</dbReference>
<dbReference type="PROSITE" id="PS50894">
    <property type="entry name" value="HPT"/>
    <property type="match status" value="1"/>
</dbReference>
<reference evidence="3" key="2">
    <citation type="journal article" date="2021" name="PeerJ">
        <title>Extensive microbial diversity within the chicken gut microbiome revealed by metagenomics and culture.</title>
        <authorList>
            <person name="Gilroy R."/>
            <person name="Ravi A."/>
            <person name="Getino M."/>
            <person name="Pursley I."/>
            <person name="Horton D.L."/>
            <person name="Alikhan N.F."/>
            <person name="Baker D."/>
            <person name="Gharbi K."/>
            <person name="Hall N."/>
            <person name="Watson M."/>
            <person name="Adriaenssens E.M."/>
            <person name="Foster-Nyarko E."/>
            <person name="Jarju S."/>
            <person name="Secka A."/>
            <person name="Antonio M."/>
            <person name="Oren A."/>
            <person name="Chaudhuri R.R."/>
            <person name="La Ragione R."/>
            <person name="Hildebrand F."/>
            <person name="Pallen M.J."/>
        </authorList>
    </citation>
    <scope>NUCLEOTIDE SEQUENCE</scope>
    <source>
        <strain evidence="3">CHK193-30670</strain>
    </source>
</reference>
<dbReference type="EMBL" id="DVMT01000027">
    <property type="protein sequence ID" value="HIU40141.1"/>
    <property type="molecule type" value="Genomic_DNA"/>
</dbReference>
<accession>A0A9D1IP26</accession>
<dbReference type="AlphaFoldDB" id="A0A9D1IP26"/>
<dbReference type="InterPro" id="IPR036641">
    <property type="entry name" value="HPT_dom_sf"/>
</dbReference>
<comment type="caution">
    <text evidence="3">The sequence shown here is derived from an EMBL/GenBank/DDBJ whole genome shotgun (WGS) entry which is preliminary data.</text>
</comment>
<evidence type="ECO:0000259" key="2">
    <source>
        <dbReference type="PROSITE" id="PS50894"/>
    </source>
</evidence>
<evidence type="ECO:0000313" key="3">
    <source>
        <dbReference type="EMBL" id="HIU40141.1"/>
    </source>
</evidence>